<evidence type="ECO:0000313" key="1">
    <source>
        <dbReference type="EMBL" id="MBB6357691.1"/>
    </source>
</evidence>
<accession>A0A7X0KP02</accession>
<sequence>MKAYLIGGVDLVIATTFWGALRRPGRSTERA</sequence>
<dbReference type="EMBL" id="JACHOU010000029">
    <property type="protein sequence ID" value="MBB6357691.1"/>
    <property type="molecule type" value="Genomic_DNA"/>
</dbReference>
<keyword evidence="2" id="KW-1185">Reference proteome</keyword>
<reference evidence="1 2" key="1">
    <citation type="submission" date="2020-08" db="EMBL/GenBank/DDBJ databases">
        <title>Genomic Encyclopedia of Type Strains, Phase IV (KMG-IV): sequencing the most valuable type-strain genomes for metagenomic binning, comparative biology and taxonomic classification.</title>
        <authorList>
            <person name="Goeker M."/>
        </authorList>
    </citation>
    <scope>NUCLEOTIDE SEQUENCE [LARGE SCALE GENOMIC DNA]</scope>
    <source>
        <strain evidence="1 2">DSM 7051</strain>
    </source>
</reference>
<comment type="caution">
    <text evidence="1">The sequence shown here is derived from an EMBL/GenBank/DDBJ whole genome shotgun (WGS) entry which is preliminary data.</text>
</comment>
<gene>
    <name evidence="1" type="ORF">GGR00_005515</name>
</gene>
<protein>
    <submittedName>
        <fullName evidence="1">Uncharacterized protein</fullName>
    </submittedName>
</protein>
<evidence type="ECO:0000313" key="2">
    <source>
        <dbReference type="Proteomes" id="UP000536262"/>
    </source>
</evidence>
<proteinExistence type="predicted"/>
<name>A0A7X0KP02_9HYPH</name>
<organism evidence="1 2">
    <name type="scientific">Aminobacter aganoensis</name>
    <dbReference type="NCBI Taxonomy" id="83264"/>
    <lineage>
        <taxon>Bacteria</taxon>
        <taxon>Pseudomonadati</taxon>
        <taxon>Pseudomonadota</taxon>
        <taxon>Alphaproteobacteria</taxon>
        <taxon>Hyphomicrobiales</taxon>
        <taxon>Phyllobacteriaceae</taxon>
        <taxon>Aminobacter</taxon>
    </lineage>
</organism>
<dbReference type="AlphaFoldDB" id="A0A7X0KP02"/>
<dbReference type="Proteomes" id="UP000536262">
    <property type="component" value="Unassembled WGS sequence"/>
</dbReference>